<name>A0ABU9RG89_9BURK</name>
<gene>
    <name evidence="4" type="ORF">V4C56_41515</name>
</gene>
<keyword evidence="3" id="KW-0175">Coiled coil</keyword>
<organism evidence="4 5">
    <name type="scientific">Paraburkholderia azotifigens</name>
    <dbReference type="NCBI Taxonomy" id="2057004"/>
    <lineage>
        <taxon>Bacteria</taxon>
        <taxon>Pseudomonadati</taxon>
        <taxon>Pseudomonadota</taxon>
        <taxon>Betaproteobacteria</taxon>
        <taxon>Burkholderiales</taxon>
        <taxon>Burkholderiaceae</taxon>
        <taxon>Paraburkholderia</taxon>
    </lineage>
</organism>
<dbReference type="RefSeq" id="WP_342959747.1">
    <property type="nucleotide sequence ID" value="NZ_JAZHFZ010000064.1"/>
</dbReference>
<dbReference type="Proteomes" id="UP001481677">
    <property type="component" value="Unassembled WGS sequence"/>
</dbReference>
<dbReference type="InterPro" id="IPR007774">
    <property type="entry name" value="Put_N_fixation"/>
</dbReference>
<sequence length="72" mass="7960">MMSNAEDLDAHLKKLNARAAEAKIHLKELSEELPASWEHVVTVAQRCHDAYAALMEARKAAGKKHEVPGNDL</sequence>
<comment type="caution">
    <text evidence="4">The sequence shown here is derived from an EMBL/GenBank/DDBJ whole genome shotgun (WGS) entry which is preliminary data.</text>
</comment>
<keyword evidence="1" id="KW-0535">Nitrogen fixation</keyword>
<comment type="similarity">
    <text evidence="2">Belongs to the UPF0437 family.</text>
</comment>
<reference evidence="4 5" key="1">
    <citation type="submission" date="2024-01" db="EMBL/GenBank/DDBJ databases">
        <title>The diversity of rhizobia nodulating Mimosa spp. in eleven states of Brazil covering several biomes is determined by host plant, location, and edaphic factors.</title>
        <authorList>
            <person name="Rouws L."/>
            <person name="Barauna A."/>
            <person name="Beukes C."/>
            <person name="De Faria S.M."/>
            <person name="Gross E."/>
            <person name="Dos Reis Junior F.B."/>
            <person name="Simon M."/>
            <person name="Maluk M."/>
            <person name="Odee D.W."/>
            <person name="Kenicer G."/>
            <person name="Young J.P.W."/>
            <person name="Reis V.M."/>
            <person name="Zilli J."/>
            <person name="James E.K."/>
        </authorList>
    </citation>
    <scope>NUCLEOTIDE SEQUENCE [LARGE SCALE GENOMIC DNA]</scope>
    <source>
        <strain evidence="4 5">JPY530</strain>
    </source>
</reference>
<evidence type="ECO:0000256" key="3">
    <source>
        <dbReference type="SAM" id="Coils"/>
    </source>
</evidence>
<accession>A0ABU9RG89</accession>
<keyword evidence="5" id="KW-1185">Reference proteome</keyword>
<dbReference type="Pfam" id="PF05082">
    <property type="entry name" value="Rop-like"/>
    <property type="match status" value="1"/>
</dbReference>
<evidence type="ECO:0000256" key="1">
    <source>
        <dbReference type="ARBA" id="ARBA00023231"/>
    </source>
</evidence>
<dbReference type="InterPro" id="IPR029012">
    <property type="entry name" value="Helix_hairpin_bin_sf"/>
</dbReference>
<dbReference type="PIRSF" id="PIRSF037676">
    <property type="entry name" value="DUF683"/>
    <property type="match status" value="1"/>
</dbReference>
<proteinExistence type="inferred from homology"/>
<feature type="coiled-coil region" evidence="3">
    <location>
        <begin position="5"/>
        <end position="32"/>
    </location>
</feature>
<protein>
    <submittedName>
        <fullName evidence="4">CCE_0567 family metalloprotein</fullName>
    </submittedName>
</protein>
<evidence type="ECO:0000256" key="2">
    <source>
        <dbReference type="ARBA" id="ARBA00044954"/>
    </source>
</evidence>
<dbReference type="Gene3D" id="1.10.287.660">
    <property type="entry name" value="Helix hairpin bin"/>
    <property type="match status" value="1"/>
</dbReference>
<dbReference type="EMBL" id="JAZHGA010000064">
    <property type="protein sequence ID" value="MEM5346091.1"/>
    <property type="molecule type" value="Genomic_DNA"/>
</dbReference>
<evidence type="ECO:0000313" key="4">
    <source>
        <dbReference type="EMBL" id="MEM5346091.1"/>
    </source>
</evidence>
<evidence type="ECO:0000313" key="5">
    <source>
        <dbReference type="Proteomes" id="UP001481677"/>
    </source>
</evidence>